<reference evidence="2" key="2">
    <citation type="submission" date="2021-09" db="EMBL/GenBank/DDBJ databases">
        <authorList>
            <person name="Jia N."/>
            <person name="Wang J."/>
            <person name="Shi W."/>
            <person name="Du L."/>
            <person name="Sun Y."/>
            <person name="Zhan W."/>
            <person name="Jiang J."/>
            <person name="Wang Q."/>
            <person name="Zhang B."/>
            <person name="Ji P."/>
            <person name="Sakyi L.B."/>
            <person name="Cui X."/>
            <person name="Yuan T."/>
            <person name="Jiang B."/>
            <person name="Yang W."/>
            <person name="Lam T.T.-Y."/>
            <person name="Chang Q."/>
            <person name="Ding S."/>
            <person name="Wang X."/>
            <person name="Zhu J."/>
            <person name="Ruan X."/>
            <person name="Zhao L."/>
            <person name="Wei J."/>
            <person name="Que T."/>
            <person name="Du C."/>
            <person name="Cheng J."/>
            <person name="Dai P."/>
            <person name="Han X."/>
            <person name="Huang E."/>
            <person name="Gao Y."/>
            <person name="Liu J."/>
            <person name="Shao H."/>
            <person name="Ye R."/>
            <person name="Li L."/>
            <person name="Wei W."/>
            <person name="Wang X."/>
            <person name="Wang C."/>
            <person name="Huo Q."/>
            <person name="Li W."/>
            <person name="Guo W."/>
            <person name="Chen H."/>
            <person name="Chen S."/>
            <person name="Zhou L."/>
            <person name="Zhou L."/>
            <person name="Ni X."/>
            <person name="Tian J."/>
            <person name="Zhou Y."/>
            <person name="Sheng Y."/>
            <person name="Liu T."/>
            <person name="Pan Y."/>
            <person name="Xia L."/>
            <person name="Li J."/>
            <person name="Zhao F."/>
            <person name="Cao W."/>
        </authorList>
    </citation>
    <scope>NUCLEOTIDE SEQUENCE</scope>
    <source>
        <strain evidence="2">Rmic-2018</strain>
        <tissue evidence="2">Larvae</tissue>
    </source>
</reference>
<reference evidence="2" key="1">
    <citation type="journal article" date="2020" name="Cell">
        <title>Large-Scale Comparative Analyses of Tick Genomes Elucidate Their Genetic Diversity and Vector Capacities.</title>
        <authorList>
            <consortium name="Tick Genome and Microbiome Consortium (TIGMIC)"/>
            <person name="Jia N."/>
            <person name="Wang J."/>
            <person name="Shi W."/>
            <person name="Du L."/>
            <person name="Sun Y."/>
            <person name="Zhan W."/>
            <person name="Jiang J.F."/>
            <person name="Wang Q."/>
            <person name="Zhang B."/>
            <person name="Ji P."/>
            <person name="Bell-Sakyi L."/>
            <person name="Cui X.M."/>
            <person name="Yuan T.T."/>
            <person name="Jiang B.G."/>
            <person name="Yang W.F."/>
            <person name="Lam T.T."/>
            <person name="Chang Q.C."/>
            <person name="Ding S.J."/>
            <person name="Wang X.J."/>
            <person name="Zhu J.G."/>
            <person name="Ruan X.D."/>
            <person name="Zhao L."/>
            <person name="Wei J.T."/>
            <person name="Ye R.Z."/>
            <person name="Que T.C."/>
            <person name="Du C.H."/>
            <person name="Zhou Y.H."/>
            <person name="Cheng J.X."/>
            <person name="Dai P.F."/>
            <person name="Guo W.B."/>
            <person name="Han X.H."/>
            <person name="Huang E.J."/>
            <person name="Li L.F."/>
            <person name="Wei W."/>
            <person name="Gao Y.C."/>
            <person name="Liu J.Z."/>
            <person name="Shao H.Z."/>
            <person name="Wang X."/>
            <person name="Wang C.C."/>
            <person name="Yang T.C."/>
            <person name="Huo Q.B."/>
            <person name="Li W."/>
            <person name="Chen H.Y."/>
            <person name="Chen S.E."/>
            <person name="Zhou L.G."/>
            <person name="Ni X.B."/>
            <person name="Tian J.H."/>
            <person name="Sheng Y."/>
            <person name="Liu T."/>
            <person name="Pan Y.S."/>
            <person name="Xia L.Y."/>
            <person name="Li J."/>
            <person name="Zhao F."/>
            <person name="Cao W.C."/>
        </authorList>
    </citation>
    <scope>NUCLEOTIDE SEQUENCE</scope>
    <source>
        <strain evidence="2">Rmic-2018</strain>
    </source>
</reference>
<dbReference type="Proteomes" id="UP000821866">
    <property type="component" value="Unassembled WGS sequence"/>
</dbReference>
<evidence type="ECO:0000313" key="3">
    <source>
        <dbReference type="Proteomes" id="UP000821866"/>
    </source>
</evidence>
<feature type="compositionally biased region" description="Basic residues" evidence="1">
    <location>
        <begin position="107"/>
        <end position="119"/>
    </location>
</feature>
<gene>
    <name evidence="2" type="ORF">HPB51_002415</name>
</gene>
<dbReference type="AlphaFoldDB" id="A0A9J6DSN1"/>
<accession>A0A9J6DSN1</accession>
<evidence type="ECO:0000256" key="1">
    <source>
        <dbReference type="SAM" id="MobiDB-lite"/>
    </source>
</evidence>
<evidence type="ECO:0000313" key="2">
    <source>
        <dbReference type="EMBL" id="KAH8025001.1"/>
    </source>
</evidence>
<sequence>MPTARSMNAVTERPRYISPPFLVQRGSIIRGGRRIFETQPVISARSQSRARSVALIHRVDGRVTAHQRADGRPVGHSEGYTARVQRSLAIESTCRRKICSVSNGSRPAKRRRRLRLSRHPRGDDMYAGELGPEEESRLIGCLVWRQSPPRALVTGRPAWQNRDALTRIGVSGACEHTSSGVPSCDGRFWEPARGPHPLVAPSFVGLFLLAPSEIALSNGKLPPFILSGNRESKIQVYI</sequence>
<dbReference type="EMBL" id="JABSTU010000007">
    <property type="protein sequence ID" value="KAH8025001.1"/>
    <property type="molecule type" value="Genomic_DNA"/>
</dbReference>
<keyword evidence="3" id="KW-1185">Reference proteome</keyword>
<comment type="caution">
    <text evidence="2">The sequence shown here is derived from an EMBL/GenBank/DDBJ whole genome shotgun (WGS) entry which is preliminary data.</text>
</comment>
<name>A0A9J6DSN1_RHIMP</name>
<protein>
    <submittedName>
        <fullName evidence="2">Uncharacterized protein</fullName>
    </submittedName>
</protein>
<feature type="region of interest" description="Disordered" evidence="1">
    <location>
        <begin position="101"/>
        <end position="129"/>
    </location>
</feature>
<organism evidence="2 3">
    <name type="scientific">Rhipicephalus microplus</name>
    <name type="common">Cattle tick</name>
    <name type="synonym">Boophilus microplus</name>
    <dbReference type="NCBI Taxonomy" id="6941"/>
    <lineage>
        <taxon>Eukaryota</taxon>
        <taxon>Metazoa</taxon>
        <taxon>Ecdysozoa</taxon>
        <taxon>Arthropoda</taxon>
        <taxon>Chelicerata</taxon>
        <taxon>Arachnida</taxon>
        <taxon>Acari</taxon>
        <taxon>Parasitiformes</taxon>
        <taxon>Ixodida</taxon>
        <taxon>Ixodoidea</taxon>
        <taxon>Ixodidae</taxon>
        <taxon>Rhipicephalinae</taxon>
        <taxon>Rhipicephalus</taxon>
        <taxon>Boophilus</taxon>
    </lineage>
</organism>
<proteinExistence type="predicted"/>